<dbReference type="GO" id="GO:0009360">
    <property type="term" value="C:DNA polymerase III complex"/>
    <property type="evidence" value="ECO:0007669"/>
    <property type="project" value="InterPro"/>
</dbReference>
<evidence type="ECO:0000256" key="10">
    <source>
        <dbReference type="ARBA" id="ARBA00022932"/>
    </source>
</evidence>
<accession>A0A484TV49</accession>
<dbReference type="Pfam" id="PF22608">
    <property type="entry name" value="DNAX_ATPase_lid"/>
    <property type="match status" value="1"/>
</dbReference>
<dbReference type="SUPFAM" id="SSF52540">
    <property type="entry name" value="P-loop containing nucleoside triphosphate hydrolases"/>
    <property type="match status" value="1"/>
</dbReference>
<dbReference type="InterPro" id="IPR003593">
    <property type="entry name" value="AAA+_ATPase"/>
</dbReference>
<dbReference type="GO" id="GO:0003677">
    <property type="term" value="F:DNA binding"/>
    <property type="evidence" value="ECO:0007669"/>
    <property type="project" value="InterPro"/>
</dbReference>
<reference evidence="14" key="1">
    <citation type="submission" date="2019-03" db="EMBL/GenBank/DDBJ databases">
        <authorList>
            <person name="Danneels B."/>
        </authorList>
    </citation>
    <scope>NUCLEOTIDE SEQUENCE</scope>
</reference>
<dbReference type="AlphaFoldDB" id="A0A484TV49"/>
<feature type="region of interest" description="Disordered" evidence="12">
    <location>
        <begin position="399"/>
        <end position="498"/>
    </location>
</feature>
<evidence type="ECO:0000256" key="1">
    <source>
        <dbReference type="ARBA" id="ARBA00006360"/>
    </source>
</evidence>
<dbReference type="NCBIfam" id="NF005942">
    <property type="entry name" value="PRK07994.1"/>
    <property type="match status" value="1"/>
</dbReference>
<dbReference type="Pfam" id="PF12170">
    <property type="entry name" value="DNA_pol3_tau_5"/>
    <property type="match status" value="1"/>
</dbReference>
<sequence>MVRALTHALTTQRLHHAWLFTGTRGVGKTTLSRILAKSLNCETGITATPCGVCRACTEIDAGRYVDYLELDAASNRGVDEMTQLLEQAVYSPGAGRFKVYMIDEVHMLTGHAFNAMLKTLEEPPPHVKFILATTDPQKIPVTVLSRCLQFNLKQMPVDAIVGHLQHVLTEEAIGFDVPALRLIGQAAGGSMRDALSLTDQAIAYSAGNLTEESVRGMLGTIDQRHLVRLLDALAAGQGSAVLAVADELNTRGLSYAGALADLAVLLSRVAVEQRVPGAATQGDPLAEDIARLATVLHPDTLQLFYSVAVHSRSELALAPDEYAGFVMACLRMLALLGDDPPAPRLSVPATATAAAPVAAAAAQAASAPLAPTPAVARVVVPAPAAAPPVAQAAPAAAPAPVSTPAWEDPPAAAKPAAPVAAQPAPASPAPASVTPPVTTPAPAAARAPEPPAQPEPPDDVQYDAGDAGYDMPDDGPPPDYDGGYEPAGFDDYRPVPDSAHPISREAVLPAATGSVVAVPAASALAAAAGESPIELKGEWHALAARLPVTGLAAELARQSEWAGVRGRLITLRVAARALADTPGRERLRQALAEHFGGHVQLEVQFGETGDGTAHAVAQAEIAARQQAAETIIHEDPFVQALMRDFGAHIVQGTIRPVNIPPAA</sequence>
<keyword evidence="3 14" id="KW-0808">Transferase</keyword>
<comment type="catalytic activity">
    <reaction evidence="11">
        <text>DNA(n) + a 2'-deoxyribonucleoside 5'-triphosphate = DNA(n+1) + diphosphate</text>
        <dbReference type="Rhea" id="RHEA:22508"/>
        <dbReference type="Rhea" id="RHEA-COMP:17339"/>
        <dbReference type="Rhea" id="RHEA-COMP:17340"/>
        <dbReference type="ChEBI" id="CHEBI:33019"/>
        <dbReference type="ChEBI" id="CHEBI:61560"/>
        <dbReference type="ChEBI" id="CHEBI:173112"/>
        <dbReference type="EC" id="2.7.7.7"/>
    </reaction>
</comment>
<keyword evidence="7" id="KW-0547">Nucleotide-binding</keyword>
<dbReference type="Gene3D" id="1.20.272.10">
    <property type="match status" value="1"/>
</dbReference>
<dbReference type="EMBL" id="CAADID010000027">
    <property type="protein sequence ID" value="VFR78303.1"/>
    <property type="molecule type" value="Genomic_DNA"/>
</dbReference>
<dbReference type="FunFam" id="1.10.8.60:FF:000013">
    <property type="entry name" value="DNA polymerase III subunit gamma/tau"/>
    <property type="match status" value="1"/>
</dbReference>
<dbReference type="NCBIfam" id="NF008975">
    <property type="entry name" value="PRK12323.1"/>
    <property type="match status" value="1"/>
</dbReference>
<dbReference type="GO" id="GO:0006261">
    <property type="term" value="P:DNA-templated DNA replication"/>
    <property type="evidence" value="ECO:0007669"/>
    <property type="project" value="TreeGrafter"/>
</dbReference>
<evidence type="ECO:0000259" key="13">
    <source>
        <dbReference type="SMART" id="SM00382"/>
    </source>
</evidence>
<proteinExistence type="inferred from homology"/>
<dbReference type="InterPro" id="IPR022754">
    <property type="entry name" value="DNA_pol_III_gamma-3"/>
</dbReference>
<dbReference type="Gene3D" id="3.40.50.300">
    <property type="entry name" value="P-loop containing nucleotide triphosphate hydrolases"/>
    <property type="match status" value="1"/>
</dbReference>
<dbReference type="NCBIfam" id="TIGR02397">
    <property type="entry name" value="dnaX_nterm"/>
    <property type="match status" value="1"/>
</dbReference>
<dbReference type="Pfam" id="PF13177">
    <property type="entry name" value="DNA_pol3_delta2"/>
    <property type="match status" value="1"/>
</dbReference>
<evidence type="ECO:0000313" key="14">
    <source>
        <dbReference type="EMBL" id="VFR78303.1"/>
    </source>
</evidence>
<evidence type="ECO:0000256" key="2">
    <source>
        <dbReference type="ARBA" id="ARBA00012417"/>
    </source>
</evidence>
<dbReference type="InterPro" id="IPR021029">
    <property type="entry name" value="DNA_pol_III_tau_dom-5"/>
</dbReference>
<evidence type="ECO:0000256" key="9">
    <source>
        <dbReference type="ARBA" id="ARBA00022840"/>
    </source>
</evidence>
<dbReference type="GO" id="GO:0005524">
    <property type="term" value="F:ATP binding"/>
    <property type="evidence" value="ECO:0007669"/>
    <property type="project" value="UniProtKB-KW"/>
</dbReference>
<dbReference type="Gene3D" id="3.30.300.150">
    <property type="entry name" value="DNA polymerase III, tau subunit, domain V"/>
    <property type="match status" value="1"/>
</dbReference>
<dbReference type="PANTHER" id="PTHR11669">
    <property type="entry name" value="REPLICATION FACTOR C / DNA POLYMERASE III GAMMA-TAU SUBUNIT"/>
    <property type="match status" value="1"/>
</dbReference>
<keyword evidence="10" id="KW-0239">DNA-directed DNA polymerase</keyword>
<gene>
    <name evidence="14" type="ORF">ANT3_3153</name>
</gene>
<evidence type="ECO:0000256" key="3">
    <source>
        <dbReference type="ARBA" id="ARBA00022679"/>
    </source>
</evidence>
<dbReference type="CDD" id="cd00009">
    <property type="entry name" value="AAA"/>
    <property type="match status" value="1"/>
</dbReference>
<evidence type="ECO:0000256" key="5">
    <source>
        <dbReference type="ARBA" id="ARBA00022705"/>
    </source>
</evidence>
<dbReference type="InterPro" id="IPR050238">
    <property type="entry name" value="DNA_Rep/Repair_Clamp_Loader"/>
</dbReference>
<feature type="compositionally biased region" description="Low complexity" evidence="12">
    <location>
        <begin position="399"/>
        <end position="447"/>
    </location>
</feature>
<dbReference type="CDD" id="cd18137">
    <property type="entry name" value="HLD_clamp_pol_III_gamma_tau"/>
    <property type="match status" value="1"/>
</dbReference>
<dbReference type="SMART" id="SM00382">
    <property type="entry name" value="AAA"/>
    <property type="match status" value="1"/>
</dbReference>
<dbReference type="GO" id="GO:0046872">
    <property type="term" value="F:metal ion binding"/>
    <property type="evidence" value="ECO:0007669"/>
    <property type="project" value="UniProtKB-KW"/>
</dbReference>
<dbReference type="Gene3D" id="1.10.8.60">
    <property type="match status" value="1"/>
</dbReference>
<keyword evidence="8" id="KW-0862">Zinc</keyword>
<name>A0A484TV49_9ZZZZ</name>
<keyword evidence="6" id="KW-0479">Metal-binding</keyword>
<evidence type="ECO:0000256" key="8">
    <source>
        <dbReference type="ARBA" id="ARBA00022833"/>
    </source>
</evidence>
<evidence type="ECO:0000256" key="7">
    <source>
        <dbReference type="ARBA" id="ARBA00022741"/>
    </source>
</evidence>
<comment type="similarity">
    <text evidence="1">Belongs to the DnaX/STICHEL family.</text>
</comment>
<dbReference type="GO" id="GO:0003887">
    <property type="term" value="F:DNA-directed DNA polymerase activity"/>
    <property type="evidence" value="ECO:0007669"/>
    <property type="project" value="UniProtKB-KW"/>
</dbReference>
<feature type="domain" description="AAA+ ATPase" evidence="13">
    <location>
        <begin position="14"/>
        <end position="156"/>
    </location>
</feature>
<keyword evidence="5" id="KW-0235">DNA replication</keyword>
<dbReference type="InterPro" id="IPR008921">
    <property type="entry name" value="DNA_pol3_clamp-load_cplx_C"/>
</dbReference>
<dbReference type="Pfam" id="PF12169">
    <property type="entry name" value="DNA_pol3_gamma3"/>
    <property type="match status" value="1"/>
</dbReference>
<keyword evidence="9" id="KW-0067">ATP-binding</keyword>
<dbReference type="InterPro" id="IPR027417">
    <property type="entry name" value="P-loop_NTPase"/>
</dbReference>
<evidence type="ECO:0000256" key="4">
    <source>
        <dbReference type="ARBA" id="ARBA00022695"/>
    </source>
</evidence>
<protein>
    <recommendedName>
        <fullName evidence="2">DNA-directed DNA polymerase</fullName>
        <ecNumber evidence="2">2.7.7.7</ecNumber>
    </recommendedName>
</protein>
<dbReference type="SUPFAM" id="SSF48019">
    <property type="entry name" value="post-AAA+ oligomerization domain-like"/>
    <property type="match status" value="1"/>
</dbReference>
<keyword evidence="4 14" id="KW-0548">Nucleotidyltransferase</keyword>
<dbReference type="InterPro" id="IPR012763">
    <property type="entry name" value="DNA_pol_III_sug/sutau_N"/>
</dbReference>
<evidence type="ECO:0000256" key="11">
    <source>
        <dbReference type="ARBA" id="ARBA00049244"/>
    </source>
</evidence>
<dbReference type="EC" id="2.7.7.7" evidence="2"/>
<dbReference type="InterPro" id="IPR045085">
    <property type="entry name" value="HLD_clamp_pol_III_gamma_tau"/>
</dbReference>
<evidence type="ECO:0000256" key="6">
    <source>
        <dbReference type="ARBA" id="ARBA00022723"/>
    </source>
</evidence>
<organism evidence="14">
    <name type="scientific">plant metagenome</name>
    <dbReference type="NCBI Taxonomy" id="1297885"/>
    <lineage>
        <taxon>unclassified sequences</taxon>
        <taxon>metagenomes</taxon>
        <taxon>organismal metagenomes</taxon>
    </lineage>
</organism>
<evidence type="ECO:0000256" key="12">
    <source>
        <dbReference type="SAM" id="MobiDB-lite"/>
    </source>
</evidence>
<dbReference type="PANTHER" id="PTHR11669:SF0">
    <property type="entry name" value="PROTEIN STICHEL-LIKE 2"/>
    <property type="match status" value="1"/>
</dbReference>
<dbReference type="InterPro" id="IPR038249">
    <property type="entry name" value="PolIII_tau_V_sf"/>
</dbReference>